<keyword evidence="6" id="KW-0812">Transmembrane</keyword>
<organism evidence="14 15">
    <name type="scientific">Gallibacterium anatis 4895</name>
    <dbReference type="NCBI Taxonomy" id="1396510"/>
    <lineage>
        <taxon>Bacteria</taxon>
        <taxon>Pseudomonadati</taxon>
        <taxon>Pseudomonadota</taxon>
        <taxon>Gammaproteobacteria</taxon>
        <taxon>Pasteurellales</taxon>
        <taxon>Pasteurellaceae</taxon>
        <taxon>Gallibacterium</taxon>
    </lineage>
</organism>
<comment type="caution">
    <text evidence="14">The sequence shown here is derived from an EMBL/GenBank/DDBJ whole genome shotgun (WGS) entry which is preliminary data.</text>
</comment>
<evidence type="ECO:0008006" key="16">
    <source>
        <dbReference type="Google" id="ProtNLM"/>
    </source>
</evidence>
<dbReference type="Pfam" id="PF05658">
    <property type="entry name" value="YadA_head"/>
    <property type="match status" value="4"/>
</dbReference>
<dbReference type="GO" id="GO:0009986">
    <property type="term" value="C:cell surface"/>
    <property type="evidence" value="ECO:0007669"/>
    <property type="project" value="UniProtKB-SubCell"/>
</dbReference>
<evidence type="ECO:0000256" key="5">
    <source>
        <dbReference type="ARBA" id="ARBA00022452"/>
    </source>
</evidence>
<evidence type="ECO:0000259" key="11">
    <source>
        <dbReference type="Pfam" id="PF03895"/>
    </source>
</evidence>
<evidence type="ECO:0000313" key="15">
    <source>
        <dbReference type="Proteomes" id="UP000030554"/>
    </source>
</evidence>
<dbReference type="Gene3D" id="3.30.1300.30">
    <property type="entry name" value="GSPII I/J protein-like"/>
    <property type="match status" value="1"/>
</dbReference>
<dbReference type="AlphaFoldDB" id="A0A0A2ZWK7"/>
<keyword evidence="4" id="KW-0813">Transport</keyword>
<dbReference type="Pfam" id="PF05662">
    <property type="entry name" value="YadA_stalk"/>
    <property type="match status" value="2"/>
</dbReference>
<reference evidence="14 15" key="1">
    <citation type="submission" date="2014-07" db="EMBL/GenBank/DDBJ databases">
        <title>Chaperone-usher fimbriae in a diverse selection of Gallibacterium genomes.</title>
        <authorList>
            <person name="Kudirkiene E."/>
            <person name="Bager R.J."/>
            <person name="Johnson T.J."/>
            <person name="Bojesen A.M."/>
        </authorList>
    </citation>
    <scope>NUCLEOTIDE SEQUENCE [LARGE SCALE GENOMIC DNA]</scope>
    <source>
        <strain evidence="14 15">4895</strain>
    </source>
</reference>
<keyword evidence="8" id="KW-0653">Protein transport</keyword>
<feature type="domain" description="Trimeric autotransporter adhesin YadA-like head" evidence="12">
    <location>
        <begin position="324"/>
        <end position="344"/>
    </location>
</feature>
<dbReference type="GO" id="GO:0015031">
    <property type="term" value="P:protein transport"/>
    <property type="evidence" value="ECO:0007669"/>
    <property type="project" value="UniProtKB-KW"/>
</dbReference>
<evidence type="ECO:0000256" key="3">
    <source>
        <dbReference type="ARBA" id="ARBA00005848"/>
    </source>
</evidence>
<evidence type="ECO:0000259" key="13">
    <source>
        <dbReference type="Pfam" id="PF05662"/>
    </source>
</evidence>
<accession>A0A0A2ZWK7</accession>
<feature type="domain" description="Trimeric autotransporter adhesin YadA-like head" evidence="12">
    <location>
        <begin position="360"/>
        <end position="384"/>
    </location>
</feature>
<evidence type="ECO:0000256" key="4">
    <source>
        <dbReference type="ARBA" id="ARBA00022448"/>
    </source>
</evidence>
<dbReference type="SUPFAM" id="SSF54523">
    <property type="entry name" value="Pili subunits"/>
    <property type="match status" value="1"/>
</dbReference>
<evidence type="ECO:0000256" key="2">
    <source>
        <dbReference type="ARBA" id="ARBA00004442"/>
    </source>
</evidence>
<feature type="domain" description="Trimeric autotransporter adhesin YadA-like stalk" evidence="13">
    <location>
        <begin position="786"/>
        <end position="820"/>
    </location>
</feature>
<name>A0A0A2ZWK7_9PAST</name>
<sequence>MKLNQVAAYYRKRSQLIVLTGILLGGGISLLPLTANAVVDQAAVLKKVVESGNTDGLTEEEKTWFTSFFSGTTLHSGSEGIKIGAVPVRAGMIGEPQVGGGNKNISTQSNSGIIYGINNDYAGQAYAFGNDNTVLSPGNGVSMGIGYQNRVYGNGSVGIGVFNRTVPTEREQVGMTSAAITVGKNNLANAQSIAMGLDSVAMGELSIALGSRAVAANSLEAATAFADSLYTPGSFHYAEYLQKHFPNKFGAYDASQTEYQRMDKVDPILFNEYKWWFDSVGIASYEKLIEQSGGGAGGEHTANIVMSNFGWKYAMTQNNIMAPVAIGYIAKATANYATAVGPGAEATEEAALAGGLLSQAKAKQAVALGRESKALAKDAVAVGYWAKAAAKEGVALGAWSVASSDYGVALGMESESLPEDVVEVEKAPYSEAKLSVNGNGKTGADNDILRGPVSFGSKLYNKQGAQTATYIRQVQYVADGTHDTDAVNLRQLRGALFNGIKAGDGVTITKQDDPKKDDYGTITVTTANTNTGNAATYSFEAGDNVTVKTEEKDGITHITISAKDTTYTPGENVTIDNGNISATDTKYTAGDNITIDKDGKISAKDTTYTAGENITIDDNNKISAAKYEAGDNVSIKKKEGADNTYVISATNSGGGTDFNVKGDVGEATQVKSGDTVNITGGATGLSHNANIGVEKADDGLKLRLAKDITTESVTLSKGDNGKSTKMDAESVTVNNGKQSTKVSAESVSVNNGSQHTTVNAGGISVNSNNQAPVSLTSRGLDNGGNRISNVADGVQPHDAVNVSQLNRVKKKMEKHSDAGTAAAIAVGNLPHAMHSGKSMVAVAGGSYGGESAVAIGVSHTNEKGNVILKLSGTSDSNGKYGVGAGVGYEF</sequence>
<keyword evidence="7" id="KW-0732">Signal</keyword>
<feature type="domain" description="Trimeric autotransporter adhesin YadA-like head" evidence="12">
    <location>
        <begin position="390"/>
        <end position="414"/>
    </location>
</feature>
<evidence type="ECO:0000256" key="9">
    <source>
        <dbReference type="ARBA" id="ARBA00023136"/>
    </source>
</evidence>
<evidence type="ECO:0000256" key="10">
    <source>
        <dbReference type="ARBA" id="ARBA00023237"/>
    </source>
</evidence>
<dbReference type="SUPFAM" id="SSF101967">
    <property type="entry name" value="Adhesin YadA, collagen-binding domain"/>
    <property type="match status" value="2"/>
</dbReference>
<comment type="subcellular location">
    <subcellularLocation>
        <location evidence="2">Cell outer membrane</location>
    </subcellularLocation>
    <subcellularLocation>
        <location evidence="1">Cell surface</location>
    </subcellularLocation>
</comment>
<feature type="domain" description="Trimeric autotransporter adhesin YadA-like C-terminal membrane anchor" evidence="11">
    <location>
        <begin position="831"/>
        <end position="890"/>
    </location>
</feature>
<dbReference type="Proteomes" id="UP000030554">
    <property type="component" value="Unassembled WGS sequence"/>
</dbReference>
<protein>
    <recommendedName>
        <fullName evidence="16">Adhesin</fullName>
    </recommendedName>
</protein>
<dbReference type="RefSeq" id="WP_039164430.1">
    <property type="nucleotide sequence ID" value="NZ_JPJQ01000053.1"/>
</dbReference>
<dbReference type="InterPro" id="IPR008635">
    <property type="entry name" value="Coiled_stalk_dom"/>
</dbReference>
<dbReference type="Pfam" id="PF03895">
    <property type="entry name" value="YadA_anchor"/>
    <property type="match status" value="1"/>
</dbReference>
<feature type="domain" description="Trimeric autotransporter adhesin YadA-like head" evidence="12">
    <location>
        <begin position="192"/>
        <end position="213"/>
    </location>
</feature>
<evidence type="ECO:0000313" key="14">
    <source>
        <dbReference type="EMBL" id="KGQ59822.1"/>
    </source>
</evidence>
<dbReference type="InterPro" id="IPR045584">
    <property type="entry name" value="Pilin-like"/>
</dbReference>
<evidence type="ECO:0000256" key="1">
    <source>
        <dbReference type="ARBA" id="ARBA00004241"/>
    </source>
</evidence>
<keyword evidence="10" id="KW-0998">Cell outer membrane</keyword>
<dbReference type="GO" id="GO:0009279">
    <property type="term" value="C:cell outer membrane"/>
    <property type="evidence" value="ECO:0007669"/>
    <property type="project" value="UniProtKB-SubCell"/>
</dbReference>
<keyword evidence="5" id="KW-1134">Transmembrane beta strand</keyword>
<dbReference type="InterPro" id="IPR005594">
    <property type="entry name" value="YadA_C"/>
</dbReference>
<gene>
    <name evidence="14" type="ORF">IO48_10630</name>
</gene>
<feature type="domain" description="Trimeric autotransporter adhesin YadA-like stalk" evidence="13">
    <location>
        <begin position="477"/>
        <end position="495"/>
    </location>
</feature>
<dbReference type="EMBL" id="JPJQ01000053">
    <property type="protein sequence ID" value="KGQ59822.1"/>
    <property type="molecule type" value="Genomic_DNA"/>
</dbReference>
<dbReference type="Gene3D" id="2.150.10.10">
    <property type="entry name" value="Serralysin-like metalloprotease, C-terminal"/>
    <property type="match status" value="3"/>
</dbReference>
<evidence type="ECO:0000256" key="8">
    <source>
        <dbReference type="ARBA" id="ARBA00022927"/>
    </source>
</evidence>
<dbReference type="InterPro" id="IPR011049">
    <property type="entry name" value="Serralysin-like_metalloprot_C"/>
</dbReference>
<keyword evidence="9" id="KW-0472">Membrane</keyword>
<evidence type="ECO:0000256" key="7">
    <source>
        <dbReference type="ARBA" id="ARBA00022729"/>
    </source>
</evidence>
<comment type="similarity">
    <text evidence="3">Belongs to the autotransporter-2 (AT-2) (TC 1.B.40) family.</text>
</comment>
<dbReference type="InterPro" id="IPR008640">
    <property type="entry name" value="Adhesin_Head_dom"/>
</dbReference>
<evidence type="ECO:0000259" key="12">
    <source>
        <dbReference type="Pfam" id="PF05658"/>
    </source>
</evidence>
<evidence type="ECO:0000256" key="6">
    <source>
        <dbReference type="ARBA" id="ARBA00022692"/>
    </source>
</evidence>
<proteinExistence type="inferred from homology"/>